<dbReference type="Proteomes" id="UP001183682">
    <property type="component" value="Unassembled WGS sequence"/>
</dbReference>
<gene>
    <name evidence="1" type="ORF">P7E30_05275</name>
</gene>
<evidence type="ECO:0000313" key="2">
    <source>
        <dbReference type="Proteomes" id="UP001183682"/>
    </source>
</evidence>
<dbReference type="Gene3D" id="3.30.1330.70">
    <property type="entry name" value="Holliday junction resolvase RusA"/>
    <property type="match status" value="1"/>
</dbReference>
<comment type="caution">
    <text evidence="1">The sequence shown here is derived from an EMBL/GenBank/DDBJ whole genome shotgun (WGS) entry which is preliminary data.</text>
</comment>
<organism evidence="1 2">
    <name type="scientific">Enterococcus gallinarum</name>
    <dbReference type="NCBI Taxonomy" id="1353"/>
    <lineage>
        <taxon>Bacteria</taxon>
        <taxon>Bacillati</taxon>
        <taxon>Bacillota</taxon>
        <taxon>Bacilli</taxon>
        <taxon>Lactobacillales</taxon>
        <taxon>Enterococcaceae</taxon>
        <taxon>Enterococcus</taxon>
    </lineage>
</organism>
<dbReference type="SUPFAM" id="SSF103084">
    <property type="entry name" value="Holliday junction resolvase RusA"/>
    <property type="match status" value="1"/>
</dbReference>
<dbReference type="InterPro" id="IPR036614">
    <property type="entry name" value="RusA-like_sf"/>
</dbReference>
<dbReference type="GO" id="GO:0006310">
    <property type="term" value="P:DNA recombination"/>
    <property type="evidence" value="ECO:0007669"/>
    <property type="project" value="InterPro"/>
</dbReference>
<dbReference type="RefSeq" id="WP_225585938.1">
    <property type="nucleotide sequence ID" value="NZ_CP050485.1"/>
</dbReference>
<name>A0AAE4HRM7_ENTGA</name>
<reference evidence="1" key="1">
    <citation type="submission" date="2023-03" db="EMBL/GenBank/DDBJ databases">
        <authorList>
            <person name="Shen W."/>
            <person name="Cai J."/>
        </authorList>
    </citation>
    <scope>NUCLEOTIDE SEQUENCE</scope>
    <source>
        <strain evidence="1">K69-2</strain>
    </source>
</reference>
<sequence>MPYNKKIVIPGELIDLNKFINSQRTNRYAGAKLKKENTEKCCYAFLMAKAAGLRVTTPINLKITWYCKNKRKDPDNVAFGVKFILDGMQEARMIENDGFNEIKEIHHYFVVDKDCPRIEIEILEEEK</sequence>
<evidence type="ECO:0000313" key="1">
    <source>
        <dbReference type="EMBL" id="MDT2689624.1"/>
    </source>
</evidence>
<proteinExistence type="predicted"/>
<dbReference type="GO" id="GO:0000287">
    <property type="term" value="F:magnesium ion binding"/>
    <property type="evidence" value="ECO:0007669"/>
    <property type="project" value="InterPro"/>
</dbReference>
<accession>A0AAE4HRM7</accession>
<dbReference type="AlphaFoldDB" id="A0AAE4HRM7"/>
<dbReference type="EMBL" id="JARPZN010000002">
    <property type="protein sequence ID" value="MDT2689624.1"/>
    <property type="molecule type" value="Genomic_DNA"/>
</dbReference>
<dbReference type="GO" id="GO:0006281">
    <property type="term" value="P:DNA repair"/>
    <property type="evidence" value="ECO:0007669"/>
    <property type="project" value="InterPro"/>
</dbReference>
<protein>
    <submittedName>
        <fullName evidence="1">Uncharacterized protein</fullName>
    </submittedName>
</protein>